<accession>A0A9W9CW93</accession>
<feature type="compositionally biased region" description="Low complexity" evidence="1">
    <location>
        <begin position="191"/>
        <end position="203"/>
    </location>
</feature>
<feature type="compositionally biased region" description="Polar residues" evidence="1">
    <location>
        <begin position="22"/>
        <end position="47"/>
    </location>
</feature>
<organism evidence="2 3">
    <name type="scientific">Gnomoniopsis smithogilvyi</name>
    <dbReference type="NCBI Taxonomy" id="1191159"/>
    <lineage>
        <taxon>Eukaryota</taxon>
        <taxon>Fungi</taxon>
        <taxon>Dikarya</taxon>
        <taxon>Ascomycota</taxon>
        <taxon>Pezizomycotina</taxon>
        <taxon>Sordariomycetes</taxon>
        <taxon>Sordariomycetidae</taxon>
        <taxon>Diaporthales</taxon>
        <taxon>Gnomoniaceae</taxon>
        <taxon>Gnomoniopsis</taxon>
    </lineage>
</organism>
<evidence type="ECO:0000313" key="2">
    <source>
        <dbReference type="EMBL" id="KAJ4389600.1"/>
    </source>
</evidence>
<feature type="compositionally biased region" description="Acidic residues" evidence="1">
    <location>
        <begin position="262"/>
        <end position="272"/>
    </location>
</feature>
<dbReference type="EMBL" id="JAPEVB010000004">
    <property type="protein sequence ID" value="KAJ4389600.1"/>
    <property type="molecule type" value="Genomic_DNA"/>
</dbReference>
<feature type="compositionally biased region" description="Polar residues" evidence="1">
    <location>
        <begin position="174"/>
        <end position="184"/>
    </location>
</feature>
<name>A0A9W9CW93_9PEZI</name>
<keyword evidence="3" id="KW-1185">Reference proteome</keyword>
<comment type="caution">
    <text evidence="2">The sequence shown here is derived from an EMBL/GenBank/DDBJ whole genome shotgun (WGS) entry which is preliminary data.</text>
</comment>
<evidence type="ECO:0000313" key="3">
    <source>
        <dbReference type="Proteomes" id="UP001140453"/>
    </source>
</evidence>
<dbReference type="Proteomes" id="UP001140453">
    <property type="component" value="Unassembled WGS sequence"/>
</dbReference>
<gene>
    <name evidence="2" type="ORF">N0V93_007071</name>
</gene>
<reference evidence="2" key="1">
    <citation type="submission" date="2022-10" db="EMBL/GenBank/DDBJ databases">
        <title>Tapping the CABI collections for fungal endophytes: first genome assemblies for Collariella, Neodidymelliopsis, Ascochyta clinopodiicola, Didymella pomorum, Didymosphaeria variabile, Neocosmospora piperis and Neocucurbitaria cava.</title>
        <authorList>
            <person name="Hill R."/>
        </authorList>
    </citation>
    <scope>NUCLEOTIDE SEQUENCE</scope>
    <source>
        <strain evidence="2">IMI 355082</strain>
    </source>
</reference>
<proteinExistence type="predicted"/>
<evidence type="ECO:0000256" key="1">
    <source>
        <dbReference type="SAM" id="MobiDB-lite"/>
    </source>
</evidence>
<feature type="region of interest" description="Disordered" evidence="1">
    <location>
        <begin position="144"/>
        <end position="272"/>
    </location>
</feature>
<protein>
    <submittedName>
        <fullName evidence="2">Uncharacterized protein</fullName>
    </submittedName>
</protein>
<dbReference type="AlphaFoldDB" id="A0A9W9CW93"/>
<feature type="region of interest" description="Disordered" evidence="1">
    <location>
        <begin position="1"/>
        <end position="54"/>
    </location>
</feature>
<feature type="compositionally biased region" description="Low complexity" evidence="1">
    <location>
        <begin position="215"/>
        <end position="233"/>
    </location>
</feature>
<sequence>MSWFRRENEDESEPEHSGASAKVSSNPSITENPISPSTPNADDQNSLAPPPEVPTHLSSVEHILNLMPSVPFWISNPFGKREKQTEVVPSDDAEDYTSSWIHTLSSIFRRKGKSKAQPLLPIHSPVQHNICPIPPDSVVLVAVDQDHPPSYPPLPPSRDSSHPGDENPFPPPSSQIAAANSPATHQPLPEPSSSSASPNDETSPPTPPPQGPVHNLSSSNSSPTPTLSSGPGSVNSTTMGPVTPPSDPNSDPFALGGVGEIVDGDEEPYVDA</sequence>